<reference evidence="8 9" key="1">
    <citation type="journal article" date="2018" name="Proc. R. Soc. B">
        <title>A non-coding region near Follistatin controls head colour polymorphism in the Gouldian finch.</title>
        <authorList>
            <person name="Toomey M.B."/>
            <person name="Marques C.I."/>
            <person name="Andrade P."/>
            <person name="Araujo P.M."/>
            <person name="Sabatino S."/>
            <person name="Gazda M.A."/>
            <person name="Afonso S."/>
            <person name="Lopes R.J."/>
            <person name="Corbo J.C."/>
            <person name="Carneiro M."/>
        </authorList>
    </citation>
    <scope>NUCLEOTIDE SEQUENCE [LARGE SCALE GENOMIC DNA]</scope>
    <source>
        <strain evidence="8">Red01</strain>
        <tissue evidence="8">Muscle</tissue>
    </source>
</reference>
<name>A0A3L8S7U0_CHLGU</name>
<keyword evidence="4" id="KW-0347">Helicase</keyword>
<gene>
    <name evidence="8" type="ORF">DV515_00011103</name>
</gene>
<dbReference type="InterPro" id="IPR027417">
    <property type="entry name" value="P-loop_NTPase"/>
</dbReference>
<evidence type="ECO:0000313" key="9">
    <source>
        <dbReference type="Proteomes" id="UP000276834"/>
    </source>
</evidence>
<dbReference type="EC" id="3.6.4.13" evidence="1"/>
<dbReference type="Gene3D" id="3.40.50.300">
    <property type="entry name" value="P-loop containing nucleotide triphosphate hydrolases"/>
    <property type="match status" value="1"/>
</dbReference>
<evidence type="ECO:0000256" key="6">
    <source>
        <dbReference type="PROSITE-ProRule" id="PRU00552"/>
    </source>
</evidence>
<dbReference type="Gene3D" id="6.10.250.2170">
    <property type="match status" value="1"/>
</dbReference>
<evidence type="ECO:0000256" key="2">
    <source>
        <dbReference type="ARBA" id="ARBA00022741"/>
    </source>
</evidence>
<proteinExistence type="predicted"/>
<dbReference type="AlphaFoldDB" id="A0A3L8S7U0"/>
<dbReference type="PROSITE" id="PS51195">
    <property type="entry name" value="Q_MOTIF"/>
    <property type="match status" value="1"/>
</dbReference>
<organism evidence="8 9">
    <name type="scientific">Chloebia gouldiae</name>
    <name type="common">Gouldian finch</name>
    <name type="synonym">Erythrura gouldiae</name>
    <dbReference type="NCBI Taxonomy" id="44316"/>
    <lineage>
        <taxon>Eukaryota</taxon>
        <taxon>Metazoa</taxon>
        <taxon>Chordata</taxon>
        <taxon>Craniata</taxon>
        <taxon>Vertebrata</taxon>
        <taxon>Euteleostomi</taxon>
        <taxon>Archelosauria</taxon>
        <taxon>Archosauria</taxon>
        <taxon>Dinosauria</taxon>
        <taxon>Saurischia</taxon>
        <taxon>Theropoda</taxon>
        <taxon>Coelurosauria</taxon>
        <taxon>Aves</taxon>
        <taxon>Neognathae</taxon>
        <taxon>Neoaves</taxon>
        <taxon>Telluraves</taxon>
        <taxon>Australaves</taxon>
        <taxon>Passeriformes</taxon>
        <taxon>Passeroidea</taxon>
        <taxon>Passeridae</taxon>
        <taxon>Chloebia</taxon>
    </lineage>
</organism>
<dbReference type="InterPro" id="IPR014014">
    <property type="entry name" value="RNA_helicase_DEAD_Q_motif"/>
</dbReference>
<keyword evidence="2" id="KW-0547">Nucleotide-binding</keyword>
<dbReference type="STRING" id="44316.ENSEGOP00005011131"/>
<dbReference type="SUPFAM" id="SSF52540">
    <property type="entry name" value="P-loop containing nucleoside triphosphate hydrolases"/>
    <property type="match status" value="1"/>
</dbReference>
<dbReference type="GO" id="GO:0016787">
    <property type="term" value="F:hydrolase activity"/>
    <property type="evidence" value="ECO:0007669"/>
    <property type="project" value="UniProtKB-KW"/>
</dbReference>
<keyword evidence="9" id="KW-1185">Reference proteome</keyword>
<evidence type="ECO:0000313" key="8">
    <source>
        <dbReference type="EMBL" id="RLV98087.1"/>
    </source>
</evidence>
<sequence>MNKLIHTSLVESQQHVEILQRDPSSPLFSIKTFEELPLKKELLQGVYMMGFNRPSKIQEQALPLMLAYP</sequence>
<dbReference type="EMBL" id="QUSF01000045">
    <property type="protein sequence ID" value="RLV98087.1"/>
    <property type="molecule type" value="Genomic_DNA"/>
</dbReference>
<keyword evidence="5" id="KW-0067">ATP-binding</keyword>
<evidence type="ECO:0000256" key="5">
    <source>
        <dbReference type="ARBA" id="ARBA00022840"/>
    </source>
</evidence>
<dbReference type="OrthoDB" id="10265785at2759"/>
<accession>A0A3L8S7U0</accession>
<evidence type="ECO:0000259" key="7">
    <source>
        <dbReference type="PROSITE" id="PS51195"/>
    </source>
</evidence>
<dbReference type="GO" id="GO:0005524">
    <property type="term" value="F:ATP binding"/>
    <property type="evidence" value="ECO:0007669"/>
    <property type="project" value="UniProtKB-KW"/>
</dbReference>
<protein>
    <recommendedName>
        <fullName evidence="1">RNA helicase</fullName>
        <ecNumber evidence="1">3.6.4.13</ecNumber>
    </recommendedName>
</protein>
<feature type="domain" description="DEAD-box RNA helicase Q" evidence="7">
    <location>
        <begin position="31"/>
        <end position="59"/>
    </location>
</feature>
<evidence type="ECO:0000256" key="4">
    <source>
        <dbReference type="ARBA" id="ARBA00022806"/>
    </source>
</evidence>
<dbReference type="GO" id="GO:0003724">
    <property type="term" value="F:RNA helicase activity"/>
    <property type="evidence" value="ECO:0007669"/>
    <property type="project" value="UniProtKB-EC"/>
</dbReference>
<dbReference type="Proteomes" id="UP000276834">
    <property type="component" value="Unassembled WGS sequence"/>
</dbReference>
<evidence type="ECO:0000256" key="3">
    <source>
        <dbReference type="ARBA" id="ARBA00022801"/>
    </source>
</evidence>
<feature type="short sequence motif" description="Q motif" evidence="6">
    <location>
        <begin position="31"/>
        <end position="59"/>
    </location>
</feature>
<evidence type="ECO:0000256" key="1">
    <source>
        <dbReference type="ARBA" id="ARBA00012552"/>
    </source>
</evidence>
<comment type="caution">
    <text evidence="8">The sequence shown here is derived from an EMBL/GenBank/DDBJ whole genome shotgun (WGS) entry which is preliminary data.</text>
</comment>
<keyword evidence="3" id="KW-0378">Hydrolase</keyword>